<accession>A0ABP5PZN4</accession>
<keyword evidence="3" id="KW-1185">Reference proteome</keyword>
<gene>
    <name evidence="2" type="ORF">GCM10010104_08270</name>
</gene>
<dbReference type="Proteomes" id="UP001501474">
    <property type="component" value="Unassembled WGS sequence"/>
</dbReference>
<feature type="transmembrane region" description="Helical" evidence="1">
    <location>
        <begin position="115"/>
        <end position="134"/>
    </location>
</feature>
<keyword evidence="1" id="KW-1133">Transmembrane helix</keyword>
<keyword evidence="1" id="KW-0472">Membrane</keyword>
<keyword evidence="1" id="KW-0812">Transmembrane</keyword>
<sequence length="170" mass="17983">METGASAPDRYPLPTSDEARATLAEAARIRTSATALSATPWPTWFATTLTAYVAFFPVAYGGLFADDRWLLPKAAWAAALLSTTAAYLALFALAARSWRQRTGVALRFDVLPKRATVPLAIGMPALLMGPAWAFRATGQAGWLAFGAVAAAAVSVGFHLAFVRLHGKTTA</sequence>
<feature type="transmembrane region" description="Helical" evidence="1">
    <location>
        <begin position="140"/>
        <end position="162"/>
    </location>
</feature>
<feature type="transmembrane region" description="Helical" evidence="1">
    <location>
        <begin position="44"/>
        <end position="63"/>
    </location>
</feature>
<protein>
    <submittedName>
        <fullName evidence="2">Uncharacterized protein</fullName>
    </submittedName>
</protein>
<comment type="caution">
    <text evidence="2">The sequence shown here is derived from an EMBL/GenBank/DDBJ whole genome shotgun (WGS) entry which is preliminary data.</text>
</comment>
<feature type="transmembrane region" description="Helical" evidence="1">
    <location>
        <begin position="75"/>
        <end position="94"/>
    </location>
</feature>
<dbReference type="EMBL" id="BAAART010000018">
    <property type="protein sequence ID" value="GAA2220754.1"/>
    <property type="molecule type" value="Genomic_DNA"/>
</dbReference>
<dbReference type="RefSeq" id="WP_234849147.1">
    <property type="nucleotide sequence ID" value="NZ_BAAART010000018.1"/>
</dbReference>
<evidence type="ECO:0000256" key="1">
    <source>
        <dbReference type="SAM" id="Phobius"/>
    </source>
</evidence>
<name>A0ABP5PZN4_9ACTN</name>
<proteinExistence type="predicted"/>
<evidence type="ECO:0000313" key="3">
    <source>
        <dbReference type="Proteomes" id="UP001501474"/>
    </source>
</evidence>
<evidence type="ECO:0000313" key="2">
    <source>
        <dbReference type="EMBL" id="GAA2220754.1"/>
    </source>
</evidence>
<organism evidence="2 3">
    <name type="scientific">Streptomyces indiaensis</name>
    <dbReference type="NCBI Taxonomy" id="284033"/>
    <lineage>
        <taxon>Bacteria</taxon>
        <taxon>Bacillati</taxon>
        <taxon>Actinomycetota</taxon>
        <taxon>Actinomycetes</taxon>
        <taxon>Kitasatosporales</taxon>
        <taxon>Streptomycetaceae</taxon>
        <taxon>Streptomyces</taxon>
    </lineage>
</organism>
<reference evidence="3" key="1">
    <citation type="journal article" date="2019" name="Int. J. Syst. Evol. Microbiol.">
        <title>The Global Catalogue of Microorganisms (GCM) 10K type strain sequencing project: providing services to taxonomists for standard genome sequencing and annotation.</title>
        <authorList>
            <consortium name="The Broad Institute Genomics Platform"/>
            <consortium name="The Broad Institute Genome Sequencing Center for Infectious Disease"/>
            <person name="Wu L."/>
            <person name="Ma J."/>
        </authorList>
    </citation>
    <scope>NUCLEOTIDE SEQUENCE [LARGE SCALE GENOMIC DNA]</scope>
    <source>
        <strain evidence="3">JCM 3053</strain>
    </source>
</reference>